<dbReference type="Proteomes" id="UP000230179">
    <property type="component" value="Unassembled WGS sequence"/>
</dbReference>
<dbReference type="InterPro" id="IPR041715">
    <property type="entry name" value="HisRS-like_core"/>
</dbReference>
<dbReference type="Gene3D" id="3.30.930.10">
    <property type="entry name" value="Bira Bifunctional Protein, Domain 2"/>
    <property type="match status" value="1"/>
</dbReference>
<dbReference type="GO" id="GO:0006427">
    <property type="term" value="P:histidyl-tRNA aminoacylation"/>
    <property type="evidence" value="ECO:0007669"/>
    <property type="project" value="UniProtKB-UniRule"/>
</dbReference>
<dbReference type="Pfam" id="PF03129">
    <property type="entry name" value="HGTP_anticodon"/>
    <property type="match status" value="1"/>
</dbReference>
<reference evidence="9" key="1">
    <citation type="submission" date="2017-09" db="EMBL/GenBank/DDBJ databases">
        <title>Depth-based differentiation of microbial function through sediment-hosted aquifers and enrichment of novel symbionts in the deep terrestrial subsurface.</title>
        <authorList>
            <person name="Probst A.J."/>
            <person name="Ladd B."/>
            <person name="Jarett J.K."/>
            <person name="Geller-Mcgrath D.E."/>
            <person name="Sieber C.M.K."/>
            <person name="Emerson J.B."/>
            <person name="Anantharaman K."/>
            <person name="Thomas B.C."/>
            <person name="Malmstrom R."/>
            <person name="Stieglmeier M."/>
            <person name="Klingl A."/>
            <person name="Woyke T."/>
            <person name="Ryan C.M."/>
            <person name="Banfield J.F."/>
        </authorList>
    </citation>
    <scope>NUCLEOTIDE SEQUENCE [LARGE SCALE GENOMIC DNA]</scope>
</reference>
<evidence type="ECO:0000256" key="5">
    <source>
        <dbReference type="HAMAP-Rule" id="MF_00127"/>
    </source>
</evidence>
<evidence type="ECO:0000256" key="6">
    <source>
        <dbReference type="PIRSR" id="PIRSR001549-1"/>
    </source>
</evidence>
<keyword evidence="5" id="KW-0963">Cytoplasm</keyword>
<dbReference type="GO" id="GO:0005524">
    <property type="term" value="F:ATP binding"/>
    <property type="evidence" value="ECO:0007669"/>
    <property type="project" value="UniProtKB-UniRule"/>
</dbReference>
<comment type="catalytic activity">
    <reaction evidence="4 5">
        <text>tRNA(His) + L-histidine + ATP = L-histidyl-tRNA(His) + AMP + diphosphate + H(+)</text>
        <dbReference type="Rhea" id="RHEA:17313"/>
        <dbReference type="Rhea" id="RHEA-COMP:9665"/>
        <dbReference type="Rhea" id="RHEA-COMP:9689"/>
        <dbReference type="ChEBI" id="CHEBI:15378"/>
        <dbReference type="ChEBI" id="CHEBI:30616"/>
        <dbReference type="ChEBI" id="CHEBI:33019"/>
        <dbReference type="ChEBI" id="CHEBI:57595"/>
        <dbReference type="ChEBI" id="CHEBI:78442"/>
        <dbReference type="ChEBI" id="CHEBI:78527"/>
        <dbReference type="ChEBI" id="CHEBI:456215"/>
        <dbReference type="EC" id="6.1.1.21"/>
    </reaction>
</comment>
<evidence type="ECO:0000313" key="9">
    <source>
        <dbReference type="Proteomes" id="UP000230179"/>
    </source>
</evidence>
<dbReference type="InterPro" id="IPR036621">
    <property type="entry name" value="Anticodon-bd_dom_sf"/>
</dbReference>
<dbReference type="SUPFAM" id="SSF55681">
    <property type="entry name" value="Class II aaRS and biotin synthetases"/>
    <property type="match status" value="1"/>
</dbReference>
<keyword evidence="5" id="KW-0648">Protein biosynthesis</keyword>
<feature type="binding site" evidence="6">
    <location>
        <position position="262"/>
    </location>
    <ligand>
        <name>L-histidine</name>
        <dbReference type="ChEBI" id="CHEBI:57595"/>
    </ligand>
</feature>
<feature type="binding site" evidence="6">
    <location>
        <begin position="266"/>
        <end position="267"/>
    </location>
    <ligand>
        <name>L-histidine</name>
        <dbReference type="ChEBI" id="CHEBI:57595"/>
    </ligand>
</feature>
<dbReference type="PIRSF" id="PIRSF001549">
    <property type="entry name" value="His-tRNA_synth"/>
    <property type="match status" value="1"/>
</dbReference>
<dbReference type="AlphaFoldDB" id="A0A2H0UBS5"/>
<keyword evidence="3 5" id="KW-0030">Aminoacyl-tRNA synthetase</keyword>
<keyword evidence="5 8" id="KW-0436">Ligase</keyword>
<proteinExistence type="inferred from homology"/>
<keyword evidence="2 5" id="KW-0547">Nucleotide-binding</keyword>
<organism evidence="8 9">
    <name type="scientific">Candidatus Kaiserbacteria bacterium CG10_big_fil_rev_8_21_14_0_10_56_12</name>
    <dbReference type="NCBI Taxonomy" id="1974611"/>
    <lineage>
        <taxon>Bacteria</taxon>
        <taxon>Candidatus Kaiseribacteriota</taxon>
    </lineage>
</organism>
<protein>
    <recommendedName>
        <fullName evidence="5">Histidine--tRNA ligase</fullName>
        <ecNumber evidence="5">6.1.1.21</ecNumber>
    </recommendedName>
    <alternativeName>
        <fullName evidence="5">Histidyl-tRNA synthetase</fullName>
        <shortName evidence="5">HisRS</shortName>
    </alternativeName>
</protein>
<keyword evidence="5" id="KW-0067">ATP-binding</keyword>
<dbReference type="GO" id="GO:0004821">
    <property type="term" value="F:histidine-tRNA ligase activity"/>
    <property type="evidence" value="ECO:0007669"/>
    <property type="project" value="UniProtKB-UniRule"/>
</dbReference>
<dbReference type="PROSITE" id="PS50862">
    <property type="entry name" value="AA_TRNA_LIGASE_II"/>
    <property type="match status" value="1"/>
</dbReference>
<dbReference type="Gene3D" id="3.40.50.800">
    <property type="entry name" value="Anticodon-binding domain"/>
    <property type="match status" value="1"/>
</dbReference>
<name>A0A2H0UBS5_9BACT</name>
<dbReference type="PANTHER" id="PTHR43707">
    <property type="entry name" value="HISTIDYL-TRNA SYNTHETASE"/>
    <property type="match status" value="1"/>
</dbReference>
<comment type="similarity">
    <text evidence="1 5">Belongs to the class-II aminoacyl-tRNA synthetase family.</text>
</comment>
<dbReference type="Pfam" id="PF13393">
    <property type="entry name" value="tRNA-synt_His"/>
    <property type="match status" value="1"/>
</dbReference>
<dbReference type="InterPro" id="IPR006195">
    <property type="entry name" value="aa-tRNA-synth_II"/>
</dbReference>
<accession>A0A2H0UBS5</accession>
<feature type="binding site" evidence="6">
    <location>
        <position position="134"/>
    </location>
    <ligand>
        <name>L-histidine</name>
        <dbReference type="ChEBI" id="CHEBI:57595"/>
    </ligand>
</feature>
<comment type="subunit">
    <text evidence="5">Homodimer.</text>
</comment>
<dbReference type="EC" id="6.1.1.21" evidence="5"/>
<dbReference type="PANTHER" id="PTHR43707:SF1">
    <property type="entry name" value="HISTIDINE--TRNA LIGASE, MITOCHONDRIAL-RELATED"/>
    <property type="match status" value="1"/>
</dbReference>
<dbReference type="InterPro" id="IPR004516">
    <property type="entry name" value="HisRS/HisZ"/>
</dbReference>
<dbReference type="InterPro" id="IPR045864">
    <property type="entry name" value="aa-tRNA-synth_II/BPL/LPL"/>
</dbReference>
<evidence type="ECO:0000256" key="1">
    <source>
        <dbReference type="ARBA" id="ARBA00008226"/>
    </source>
</evidence>
<evidence type="ECO:0000256" key="4">
    <source>
        <dbReference type="ARBA" id="ARBA00047639"/>
    </source>
</evidence>
<comment type="subcellular location">
    <subcellularLocation>
        <location evidence="5">Cytoplasm</location>
    </subcellularLocation>
</comment>
<comment type="caution">
    <text evidence="8">The sequence shown here is derived from an EMBL/GenBank/DDBJ whole genome shotgun (WGS) entry which is preliminary data.</text>
</comment>
<feature type="binding site" evidence="6">
    <location>
        <position position="130"/>
    </location>
    <ligand>
        <name>L-histidine</name>
        <dbReference type="ChEBI" id="CHEBI:57595"/>
    </ligand>
</feature>
<dbReference type="EMBL" id="PFBL01000011">
    <property type="protein sequence ID" value="PIR83225.1"/>
    <property type="molecule type" value="Genomic_DNA"/>
</dbReference>
<dbReference type="NCBIfam" id="TIGR00442">
    <property type="entry name" value="hisS"/>
    <property type="match status" value="1"/>
</dbReference>
<dbReference type="HAMAP" id="MF_00127">
    <property type="entry name" value="His_tRNA_synth"/>
    <property type="match status" value="1"/>
</dbReference>
<evidence type="ECO:0000313" key="8">
    <source>
        <dbReference type="EMBL" id="PIR83225.1"/>
    </source>
</evidence>
<evidence type="ECO:0000256" key="3">
    <source>
        <dbReference type="ARBA" id="ARBA00023146"/>
    </source>
</evidence>
<dbReference type="InterPro" id="IPR015807">
    <property type="entry name" value="His-tRNA-ligase"/>
</dbReference>
<evidence type="ECO:0000259" key="7">
    <source>
        <dbReference type="PROSITE" id="PS50862"/>
    </source>
</evidence>
<dbReference type="SUPFAM" id="SSF52954">
    <property type="entry name" value="Class II aaRS ABD-related"/>
    <property type="match status" value="1"/>
</dbReference>
<dbReference type="GO" id="GO:0005737">
    <property type="term" value="C:cytoplasm"/>
    <property type="evidence" value="ECO:0007669"/>
    <property type="project" value="UniProtKB-SubCell"/>
</dbReference>
<dbReference type="InterPro" id="IPR004154">
    <property type="entry name" value="Anticodon-bd"/>
</dbReference>
<feature type="binding site" evidence="6">
    <location>
        <position position="116"/>
    </location>
    <ligand>
        <name>L-histidine</name>
        <dbReference type="ChEBI" id="CHEBI:57595"/>
    </ligand>
</feature>
<evidence type="ECO:0000256" key="2">
    <source>
        <dbReference type="ARBA" id="ARBA00022741"/>
    </source>
</evidence>
<gene>
    <name evidence="5 8" type="primary">hisS</name>
    <name evidence="8" type="ORF">COU19_01380</name>
</gene>
<feature type="domain" description="Aminoacyl-transfer RNA synthetases class-II family profile" evidence="7">
    <location>
        <begin position="1"/>
        <end position="326"/>
    </location>
</feature>
<feature type="binding site" evidence="6">
    <location>
        <begin position="86"/>
        <end position="88"/>
    </location>
    <ligand>
        <name>L-histidine</name>
        <dbReference type="ChEBI" id="CHEBI:57595"/>
    </ligand>
</feature>
<sequence length="425" mass="47489">MGLMDEPLATEPYKGVRDFYPADWAKLQWIFTRLRETLALWGYEEYNASPLERAELYEAKTSEEIVNEQTYTFVDRGERRVTLRPEMTPTLARMVAAKRRELALPLRWFSLPNVFRYERPQRGRLREHYQLNVDLVGLPEGEADLETVQLAHALMQAFGADDASFVIKINSRPLLNAACRAAGLEDDKIQDYLRFLDRNEKISREEFLTATGTLSSQDPLSIIDTPDDHRDVATEKAKVLEHVARLKTAGVTNAVFAPHVTRGFDYYTGMVFEVFDTDPSNARSLFGGGRFDGLVALFGGEPVPAIGFGMGDVTLMDFLEAHGLVPDHVASTTQLYLGTPAPEDIPAAEAFAATLRKEGLRVFVNLTERALGDQIKDALKRSIHLFAAYGKDEVASGSLRVKVLATSTESTVTTAELIRLVRAER</sequence>
<dbReference type="CDD" id="cd00773">
    <property type="entry name" value="HisRS-like_core"/>
    <property type="match status" value="1"/>
</dbReference>